<evidence type="ECO:0000259" key="1">
    <source>
        <dbReference type="Pfam" id="PF14111"/>
    </source>
</evidence>
<name>A0AAV3NJS7_LITER</name>
<keyword evidence="3" id="KW-1185">Reference proteome</keyword>
<dbReference type="EMBL" id="BAABME010015064">
    <property type="protein sequence ID" value="GAA0139198.1"/>
    <property type="molecule type" value="Genomic_DNA"/>
</dbReference>
<dbReference type="InterPro" id="IPR025558">
    <property type="entry name" value="DUF4283"/>
</dbReference>
<dbReference type="PANTHER" id="PTHR33233:SF17">
    <property type="entry name" value="DUF4283 DOMAIN-CONTAINING PROTEIN"/>
    <property type="match status" value="1"/>
</dbReference>
<protein>
    <recommendedName>
        <fullName evidence="1">DUF4283 domain-containing protein</fullName>
    </recommendedName>
</protein>
<accession>A0AAV3NJS7</accession>
<dbReference type="Proteomes" id="UP001454036">
    <property type="component" value="Unassembled WGS sequence"/>
</dbReference>
<evidence type="ECO:0000313" key="3">
    <source>
        <dbReference type="Proteomes" id="UP001454036"/>
    </source>
</evidence>
<organism evidence="2 3">
    <name type="scientific">Lithospermum erythrorhizon</name>
    <name type="common">Purple gromwell</name>
    <name type="synonym">Lithospermum officinale var. erythrorhizon</name>
    <dbReference type="NCBI Taxonomy" id="34254"/>
    <lineage>
        <taxon>Eukaryota</taxon>
        <taxon>Viridiplantae</taxon>
        <taxon>Streptophyta</taxon>
        <taxon>Embryophyta</taxon>
        <taxon>Tracheophyta</taxon>
        <taxon>Spermatophyta</taxon>
        <taxon>Magnoliopsida</taxon>
        <taxon>eudicotyledons</taxon>
        <taxon>Gunneridae</taxon>
        <taxon>Pentapetalae</taxon>
        <taxon>asterids</taxon>
        <taxon>lamiids</taxon>
        <taxon>Boraginales</taxon>
        <taxon>Boraginaceae</taxon>
        <taxon>Boraginoideae</taxon>
        <taxon>Lithospermeae</taxon>
        <taxon>Lithospermum</taxon>
    </lineage>
</organism>
<feature type="domain" description="DUF4283" evidence="1">
    <location>
        <begin position="29"/>
        <end position="111"/>
    </location>
</feature>
<gene>
    <name evidence="2" type="ORF">LIER_35045</name>
</gene>
<dbReference type="AlphaFoldDB" id="A0AAV3NJS7"/>
<dbReference type="Pfam" id="PF14111">
    <property type="entry name" value="DUF4283"/>
    <property type="match status" value="1"/>
</dbReference>
<proteinExistence type="predicted"/>
<evidence type="ECO:0000313" key="2">
    <source>
        <dbReference type="EMBL" id="GAA0139198.1"/>
    </source>
</evidence>
<reference evidence="2 3" key="1">
    <citation type="submission" date="2024-01" db="EMBL/GenBank/DDBJ databases">
        <title>The complete chloroplast genome sequence of Lithospermum erythrorhizon: insights into the phylogenetic relationship among Boraginaceae species and the maternal lineages of purple gromwells.</title>
        <authorList>
            <person name="Okada T."/>
            <person name="Watanabe K."/>
        </authorList>
    </citation>
    <scope>NUCLEOTIDE SEQUENCE [LARGE SCALE GENOMIC DNA]</scope>
</reference>
<comment type="caution">
    <text evidence="2">The sequence shown here is derived from an EMBL/GenBank/DDBJ whole genome shotgun (WGS) entry which is preliminary data.</text>
</comment>
<sequence>MKLAFIPPEIIECKPVVRYKSIDVLPGINRWSSSAYGYVMGMNPSTGVMENFVKNQWSSFNFEEMFRLSSRIFLFKFKSDEDSDCMLASGPWMFAQRPMILKSLTPEANLEKK</sequence>
<dbReference type="PANTHER" id="PTHR33233">
    <property type="entry name" value="ENDONUCLEASE/EXONUCLEASE/PHOSPHATASE"/>
    <property type="match status" value="1"/>
</dbReference>